<evidence type="ECO:0000256" key="2">
    <source>
        <dbReference type="SAM" id="SignalP"/>
    </source>
</evidence>
<dbReference type="Proteomes" id="UP000613401">
    <property type="component" value="Unassembled WGS sequence"/>
</dbReference>
<dbReference type="GeneID" id="69012918"/>
<feature type="chain" id="PRO_5034240122" evidence="2">
    <location>
        <begin position="19"/>
        <end position="395"/>
    </location>
</feature>
<comment type="caution">
    <text evidence="3">The sequence shown here is derived from an EMBL/GenBank/DDBJ whole genome shotgun (WGS) entry which is preliminary data.</text>
</comment>
<feature type="compositionally biased region" description="Basic residues" evidence="1">
    <location>
        <begin position="142"/>
        <end position="152"/>
    </location>
</feature>
<keyword evidence="2" id="KW-0732">Signal</keyword>
<name>A0A8H4FL79_COLGL</name>
<dbReference type="RefSeq" id="XP_045264183.1">
    <property type="nucleotide sequence ID" value="XM_045405785.1"/>
</dbReference>
<sequence length="395" mass="44242">MKLHFILSLFTIAPRLSSQLLSVDRSVQEGQAISSVTFAARPLELLARQQPQAAPGKKKDSCKACPRRKCSSSAYFRNAATCRCEKCPNGQKAKQRGDGCEKAQDDKKKNKNDKSVNRSPRITGAMLTSYNRIKDTIERKKKEYHQKKRQKTKKEMADKVKDKKRTEYKRNKKRTRMGKCLLLVPLSIFGEFDGIVPLSSYAEDFFSEDFVTDDAIDEFWPGDFGDAPDVDIDSDEYTTSYVEIAAAIEDDKDTRWKDPIVPIGLKREEPSRVPVSKELVGEFTRMEASDETTADIQATYHQINKRNPVAAVLRAILAFVGRFASATRTVVGRFATIGQRTSARLKDLAARGGARLAKSGGKKTLDEMKNAARTISKNKNWKNCLNGVKPSRTAA</sequence>
<dbReference type="AlphaFoldDB" id="A0A8H4FL79"/>
<accession>A0A8H4FL79</accession>
<evidence type="ECO:0000313" key="4">
    <source>
        <dbReference type="Proteomes" id="UP000613401"/>
    </source>
</evidence>
<gene>
    <name evidence="3" type="ORF">GCG54_00005769</name>
</gene>
<feature type="compositionally biased region" description="Basic and acidic residues" evidence="1">
    <location>
        <begin position="153"/>
        <end position="163"/>
    </location>
</feature>
<keyword evidence="4" id="KW-1185">Reference proteome</keyword>
<reference evidence="3" key="1">
    <citation type="journal article" date="2020" name="Phytopathology">
        <title>Genome sequence and comparative analysis of Colletotrichum gloeosporioides isolated from Liriodendron leaves.</title>
        <authorList>
            <person name="Fu F.F."/>
            <person name="Hao Z."/>
            <person name="Wang P."/>
            <person name="Lu Y."/>
            <person name="Xue L.J."/>
            <person name="Wei G."/>
            <person name="Tian Y."/>
            <person name="Baishi H."/>
            <person name="Xu H."/>
            <person name="Shi J."/>
            <person name="Cheng T."/>
            <person name="Wang G."/>
            <person name="Yi Y."/>
            <person name="Chen J."/>
        </authorList>
    </citation>
    <scope>NUCLEOTIDE SEQUENCE</scope>
    <source>
        <strain evidence="3">Lc1</strain>
    </source>
</reference>
<protein>
    <submittedName>
        <fullName evidence="3">Uncharacterized protein</fullName>
    </submittedName>
</protein>
<proteinExistence type="predicted"/>
<evidence type="ECO:0000256" key="1">
    <source>
        <dbReference type="SAM" id="MobiDB-lite"/>
    </source>
</evidence>
<feature type="signal peptide" evidence="2">
    <location>
        <begin position="1"/>
        <end position="18"/>
    </location>
</feature>
<feature type="region of interest" description="Disordered" evidence="1">
    <location>
        <begin position="141"/>
        <end position="163"/>
    </location>
</feature>
<feature type="region of interest" description="Disordered" evidence="1">
    <location>
        <begin position="88"/>
        <end position="122"/>
    </location>
</feature>
<feature type="compositionally biased region" description="Basic and acidic residues" evidence="1">
    <location>
        <begin position="95"/>
        <end position="116"/>
    </location>
</feature>
<reference evidence="3" key="2">
    <citation type="submission" date="2020-03" db="EMBL/GenBank/DDBJ databases">
        <authorList>
            <person name="Fu F.-F."/>
            <person name="Chen J."/>
        </authorList>
    </citation>
    <scope>NUCLEOTIDE SEQUENCE</scope>
    <source>
        <strain evidence="3">Lc1</strain>
    </source>
</reference>
<dbReference type="EMBL" id="WVTB01000047">
    <property type="protein sequence ID" value="KAF3805024.1"/>
    <property type="molecule type" value="Genomic_DNA"/>
</dbReference>
<organism evidence="3 4">
    <name type="scientific">Colletotrichum gloeosporioides</name>
    <name type="common">Anthracnose fungus</name>
    <name type="synonym">Glomerella cingulata</name>
    <dbReference type="NCBI Taxonomy" id="474922"/>
    <lineage>
        <taxon>Eukaryota</taxon>
        <taxon>Fungi</taxon>
        <taxon>Dikarya</taxon>
        <taxon>Ascomycota</taxon>
        <taxon>Pezizomycotina</taxon>
        <taxon>Sordariomycetes</taxon>
        <taxon>Hypocreomycetidae</taxon>
        <taxon>Glomerellales</taxon>
        <taxon>Glomerellaceae</taxon>
        <taxon>Colletotrichum</taxon>
        <taxon>Colletotrichum gloeosporioides species complex</taxon>
    </lineage>
</organism>
<evidence type="ECO:0000313" key="3">
    <source>
        <dbReference type="EMBL" id="KAF3805024.1"/>
    </source>
</evidence>